<dbReference type="EMBL" id="KN823087">
    <property type="protein sequence ID" value="KIO23338.1"/>
    <property type="molecule type" value="Genomic_DNA"/>
</dbReference>
<dbReference type="PIRSF" id="PIRSF000654">
    <property type="entry name" value="Integrin-linked_kinase"/>
    <property type="match status" value="1"/>
</dbReference>
<dbReference type="InterPro" id="IPR051681">
    <property type="entry name" value="Ser/Thr_Kinases-Pseudokinases"/>
</dbReference>
<evidence type="ECO:0000313" key="3">
    <source>
        <dbReference type="Proteomes" id="UP000054248"/>
    </source>
</evidence>
<dbReference type="GO" id="GO:0004674">
    <property type="term" value="F:protein serine/threonine kinase activity"/>
    <property type="evidence" value="ECO:0007669"/>
    <property type="project" value="TreeGrafter"/>
</dbReference>
<protein>
    <recommendedName>
        <fullName evidence="1">Protein kinase domain-containing protein</fullName>
    </recommendedName>
</protein>
<dbReference type="Pfam" id="PF07714">
    <property type="entry name" value="PK_Tyr_Ser-Thr"/>
    <property type="match status" value="1"/>
</dbReference>
<dbReference type="SUPFAM" id="SSF56112">
    <property type="entry name" value="Protein kinase-like (PK-like)"/>
    <property type="match status" value="1"/>
</dbReference>
<dbReference type="GO" id="GO:0005524">
    <property type="term" value="F:ATP binding"/>
    <property type="evidence" value="ECO:0007669"/>
    <property type="project" value="InterPro"/>
</dbReference>
<dbReference type="InterPro" id="IPR001245">
    <property type="entry name" value="Ser-Thr/Tyr_kinase_cat_dom"/>
</dbReference>
<gene>
    <name evidence="2" type="ORF">M407DRAFT_214839</name>
</gene>
<dbReference type="Proteomes" id="UP000054248">
    <property type="component" value="Unassembled WGS sequence"/>
</dbReference>
<dbReference type="PANTHER" id="PTHR44329">
    <property type="entry name" value="SERINE/THREONINE-PROTEIN KINASE TNNI3K-RELATED"/>
    <property type="match status" value="1"/>
</dbReference>
<reference evidence="2 3" key="1">
    <citation type="submission" date="2014-04" db="EMBL/GenBank/DDBJ databases">
        <authorList>
            <consortium name="DOE Joint Genome Institute"/>
            <person name="Kuo A."/>
            <person name="Girlanda M."/>
            <person name="Perotto S."/>
            <person name="Kohler A."/>
            <person name="Nagy L.G."/>
            <person name="Floudas D."/>
            <person name="Copeland A."/>
            <person name="Barry K.W."/>
            <person name="Cichocki N."/>
            <person name="Veneault-Fourrey C."/>
            <person name="LaButti K."/>
            <person name="Lindquist E.A."/>
            <person name="Lipzen A."/>
            <person name="Lundell T."/>
            <person name="Morin E."/>
            <person name="Murat C."/>
            <person name="Sun H."/>
            <person name="Tunlid A."/>
            <person name="Henrissat B."/>
            <person name="Grigoriev I.V."/>
            <person name="Hibbett D.S."/>
            <person name="Martin F."/>
            <person name="Nordberg H.P."/>
            <person name="Cantor M.N."/>
            <person name="Hua S.X."/>
        </authorList>
    </citation>
    <scope>NUCLEOTIDE SEQUENCE [LARGE SCALE GENOMIC DNA]</scope>
    <source>
        <strain evidence="2 3">MUT 4182</strain>
    </source>
</reference>
<dbReference type="PROSITE" id="PS50011">
    <property type="entry name" value="PROTEIN_KINASE_DOM"/>
    <property type="match status" value="1"/>
</dbReference>
<dbReference type="STRING" id="1051891.A0A0C3KPR6"/>
<evidence type="ECO:0000259" key="1">
    <source>
        <dbReference type="PROSITE" id="PS50011"/>
    </source>
</evidence>
<proteinExistence type="predicted"/>
<dbReference type="InterPro" id="IPR000719">
    <property type="entry name" value="Prot_kinase_dom"/>
</dbReference>
<dbReference type="InterPro" id="IPR011009">
    <property type="entry name" value="Kinase-like_dom_sf"/>
</dbReference>
<dbReference type="Gene3D" id="1.10.510.10">
    <property type="entry name" value="Transferase(Phosphotransferase) domain 1"/>
    <property type="match status" value="1"/>
</dbReference>
<dbReference type="OrthoDB" id="346907at2759"/>
<evidence type="ECO:0000313" key="2">
    <source>
        <dbReference type="EMBL" id="KIO23338.1"/>
    </source>
</evidence>
<dbReference type="AlphaFoldDB" id="A0A0C3KPR6"/>
<accession>A0A0C3KPR6</accession>
<organism evidence="2 3">
    <name type="scientific">Tulasnella calospora MUT 4182</name>
    <dbReference type="NCBI Taxonomy" id="1051891"/>
    <lineage>
        <taxon>Eukaryota</taxon>
        <taxon>Fungi</taxon>
        <taxon>Dikarya</taxon>
        <taxon>Basidiomycota</taxon>
        <taxon>Agaricomycotina</taxon>
        <taxon>Agaricomycetes</taxon>
        <taxon>Cantharellales</taxon>
        <taxon>Tulasnellaceae</taxon>
        <taxon>Tulasnella</taxon>
    </lineage>
</organism>
<reference evidence="3" key="2">
    <citation type="submission" date="2015-01" db="EMBL/GenBank/DDBJ databases">
        <title>Evolutionary Origins and Diversification of the Mycorrhizal Mutualists.</title>
        <authorList>
            <consortium name="DOE Joint Genome Institute"/>
            <consortium name="Mycorrhizal Genomics Consortium"/>
            <person name="Kohler A."/>
            <person name="Kuo A."/>
            <person name="Nagy L.G."/>
            <person name="Floudas D."/>
            <person name="Copeland A."/>
            <person name="Barry K.W."/>
            <person name="Cichocki N."/>
            <person name="Veneault-Fourrey C."/>
            <person name="LaButti K."/>
            <person name="Lindquist E.A."/>
            <person name="Lipzen A."/>
            <person name="Lundell T."/>
            <person name="Morin E."/>
            <person name="Murat C."/>
            <person name="Riley R."/>
            <person name="Ohm R."/>
            <person name="Sun H."/>
            <person name="Tunlid A."/>
            <person name="Henrissat B."/>
            <person name="Grigoriev I.V."/>
            <person name="Hibbett D.S."/>
            <person name="Martin F."/>
        </authorList>
    </citation>
    <scope>NUCLEOTIDE SEQUENCE [LARGE SCALE GENOMIC DNA]</scope>
    <source>
        <strain evidence="3">MUT 4182</strain>
    </source>
</reference>
<name>A0A0C3KPR6_9AGAM</name>
<sequence length="242" mass="27734">MMRIEDPNGRERVLGLALREADFLAELDHKNIVKLEGFVVDLSENRVWLIFPWEENGNLKDFAASRDWEIPERIWLIEDVARGVEYLHGRSPPVYHGDLKSVATLTQNKPQPALEFQATFCASTNTMTLTGNQYTLRWAAPELLNDDESGLWSDIWALGWIFYEVMTNSIPFQDVRKDSIIIKHVIDGKLPSVTKHGRMSLIITLCSLMIKCWSINPCERPTAEDCRKLMSHMVSSVLDLVF</sequence>
<feature type="domain" description="Protein kinase" evidence="1">
    <location>
        <begin position="1"/>
        <end position="235"/>
    </location>
</feature>
<keyword evidence="3" id="KW-1185">Reference proteome</keyword>
<dbReference type="HOGENOM" id="CLU_000288_7_18_1"/>